<evidence type="ECO:0000313" key="3">
    <source>
        <dbReference type="EMBL" id="ABZ06380.1"/>
    </source>
</evidence>
<dbReference type="SUPFAM" id="SSF55347">
    <property type="entry name" value="Glyceraldehyde-3-phosphate dehydrogenase-like, C-terminal domain"/>
    <property type="match status" value="1"/>
</dbReference>
<sequence length="467" mass="52288">MMKKKSKNPGEKSISRTEIGRRDFIKTAVGASVFMIVPRHVLGGPAYVAPSDKVNVAAVGVNGKGKTDIREVAHENIYALCDIDDRKMAATLEEDWTAGFRDKAKKYRDYREMLDNEPEIDAVLISTPDHMHSPIATHAMALGKHVYVQKPLTHTVAEARLLALRARENNVVTQMGNQGHAEEGARLINEWVADGLLGTVTEVHCWTNRPVWPQGIARPEGSDPVPATMDWELWLGAAPHRPYLQGRYHAFNWRGWRDFGTGVVGDMGAHIIDHPYWALDLDLPSRVSASSTRWGRDFESFPVASKIHFEFPTRGSRPAVKMTWYDGGLLPERPEMLENGRQMGDNDGGVLIVGDRNTLMHGVYGRDPRLIPEARNLEYQKPAPTMARSPGIYQEWIDAIKDRSKVTTSSFEYAARLTETMLLGNIALLRGGEHTVLEYDGANMRFTNDEVANAYLEKDYRPGFGLV</sequence>
<dbReference type="SUPFAM" id="SSF51735">
    <property type="entry name" value="NAD(P)-binding Rossmann-fold domains"/>
    <property type="match status" value="1"/>
</dbReference>
<feature type="domain" description="Gfo/Idh/MocA-like oxidoreductase N-terminal" evidence="1">
    <location>
        <begin position="55"/>
        <end position="176"/>
    </location>
</feature>
<protein>
    <submittedName>
        <fullName evidence="3">Putative Oxidoreductase family, NAD-binding Rossmann fold</fullName>
    </submittedName>
</protein>
<dbReference type="Pfam" id="PF19051">
    <property type="entry name" value="GFO_IDH_MocA_C2"/>
    <property type="match status" value="1"/>
</dbReference>
<dbReference type="InterPro" id="IPR050463">
    <property type="entry name" value="Gfo/Idh/MocA_oxidrdct_glycsds"/>
</dbReference>
<evidence type="ECO:0000259" key="2">
    <source>
        <dbReference type="Pfam" id="PF19051"/>
    </source>
</evidence>
<dbReference type="PANTHER" id="PTHR43818:SF10">
    <property type="entry name" value="NADH-DEPENDENT DEHYDROGENASE-RELATED"/>
    <property type="match status" value="1"/>
</dbReference>
<dbReference type="Gene3D" id="3.30.360.10">
    <property type="entry name" value="Dihydrodipicolinate Reductase, domain 2"/>
    <property type="match status" value="1"/>
</dbReference>
<feature type="domain" description="Gfo/Idh/MocA-like oxidoreductase bacterial type C-terminal" evidence="2">
    <location>
        <begin position="222"/>
        <end position="287"/>
    </location>
</feature>
<organism evidence="3">
    <name type="scientific">uncultured marine microorganism HF4000_009G21</name>
    <dbReference type="NCBI Taxonomy" id="455515"/>
    <lineage>
        <taxon>unclassified sequences</taxon>
        <taxon>environmental samples</taxon>
    </lineage>
</organism>
<dbReference type="PANTHER" id="PTHR43818">
    <property type="entry name" value="BCDNA.GH03377"/>
    <property type="match status" value="1"/>
</dbReference>
<dbReference type="GO" id="GO:0000166">
    <property type="term" value="F:nucleotide binding"/>
    <property type="evidence" value="ECO:0007669"/>
    <property type="project" value="InterPro"/>
</dbReference>
<gene>
    <name evidence="3" type="ORF">ALOHA_HF4000009G21ctg1g16</name>
</gene>
<accession>B3T1C1</accession>
<proteinExistence type="predicted"/>
<name>B3T1C1_9ZZZZ</name>
<dbReference type="Gene3D" id="3.40.50.720">
    <property type="entry name" value="NAD(P)-binding Rossmann-like Domain"/>
    <property type="match status" value="1"/>
</dbReference>
<dbReference type="EMBL" id="EU016574">
    <property type="protein sequence ID" value="ABZ06380.1"/>
    <property type="molecule type" value="Genomic_DNA"/>
</dbReference>
<dbReference type="Pfam" id="PF01408">
    <property type="entry name" value="GFO_IDH_MocA"/>
    <property type="match status" value="1"/>
</dbReference>
<reference evidence="3" key="1">
    <citation type="journal article" date="2008" name="ISME J.">
        <title>Genomic patterns of recombination, clonal divergence and environment in marine microbial populations.</title>
        <authorList>
            <person name="Konstantinidis K.T."/>
            <person name="Delong E.F."/>
        </authorList>
    </citation>
    <scope>NUCLEOTIDE SEQUENCE</scope>
</reference>
<dbReference type="AlphaFoldDB" id="B3T1C1"/>
<dbReference type="InterPro" id="IPR043906">
    <property type="entry name" value="Gfo/Idh/MocA_OxRdtase_bact_C"/>
</dbReference>
<dbReference type="InterPro" id="IPR000683">
    <property type="entry name" value="Gfo/Idh/MocA-like_OxRdtase_N"/>
</dbReference>
<dbReference type="InterPro" id="IPR036291">
    <property type="entry name" value="NAD(P)-bd_dom_sf"/>
</dbReference>
<evidence type="ECO:0000259" key="1">
    <source>
        <dbReference type="Pfam" id="PF01408"/>
    </source>
</evidence>